<dbReference type="KEGG" id="ctes:O987_12055"/>
<dbReference type="GO" id="GO:0006352">
    <property type="term" value="P:DNA-templated transcription initiation"/>
    <property type="evidence" value="ECO:0007669"/>
    <property type="project" value="InterPro"/>
</dbReference>
<dbReference type="HOGENOM" id="CLU_047691_12_1_4"/>
<evidence type="ECO:0000256" key="1">
    <source>
        <dbReference type="ARBA" id="ARBA00010641"/>
    </source>
</evidence>
<dbReference type="InterPro" id="IPR036388">
    <property type="entry name" value="WH-like_DNA-bd_sf"/>
</dbReference>
<dbReference type="InterPro" id="IPR007627">
    <property type="entry name" value="RNA_pol_sigma70_r2"/>
</dbReference>
<evidence type="ECO:0000259" key="6">
    <source>
        <dbReference type="Pfam" id="PF08281"/>
    </source>
</evidence>
<evidence type="ECO:0000313" key="8">
    <source>
        <dbReference type="Proteomes" id="UP000028782"/>
    </source>
</evidence>
<dbReference type="Pfam" id="PF08281">
    <property type="entry name" value="Sigma70_r4_2"/>
    <property type="match status" value="1"/>
</dbReference>
<evidence type="ECO:0000313" key="7">
    <source>
        <dbReference type="EMBL" id="AIJ46527.1"/>
    </source>
</evidence>
<dbReference type="GO" id="GO:0016987">
    <property type="term" value="F:sigma factor activity"/>
    <property type="evidence" value="ECO:0007669"/>
    <property type="project" value="UniProtKB-KW"/>
</dbReference>
<keyword evidence="2" id="KW-0805">Transcription regulation</keyword>
<keyword evidence="3" id="KW-0731">Sigma factor</keyword>
<dbReference type="NCBIfam" id="TIGR02937">
    <property type="entry name" value="sigma70-ECF"/>
    <property type="match status" value="1"/>
</dbReference>
<reference evidence="7 8" key="1">
    <citation type="journal article" date="2014" name="Genome Announc.">
        <title>Complete Genome Sequence of Polychlorinated Biphenyl Degrader Comamonas testosteroni TK102 (NBRC 109938).</title>
        <authorList>
            <person name="Fukuda K."/>
            <person name="Hosoyama A."/>
            <person name="Tsuchikane K."/>
            <person name="Ohji S."/>
            <person name="Yamazoe A."/>
            <person name="Fujita N."/>
            <person name="Shintani M."/>
            <person name="Kimbara K."/>
        </authorList>
    </citation>
    <scope>NUCLEOTIDE SEQUENCE [LARGE SCALE GENOMIC DNA]</scope>
    <source>
        <strain evidence="7">TK102</strain>
    </source>
</reference>
<evidence type="ECO:0000259" key="5">
    <source>
        <dbReference type="Pfam" id="PF04542"/>
    </source>
</evidence>
<feature type="domain" description="RNA polymerase sigma-70 region 2" evidence="5">
    <location>
        <begin position="34"/>
        <end position="101"/>
    </location>
</feature>
<dbReference type="Proteomes" id="UP000028782">
    <property type="component" value="Chromosome"/>
</dbReference>
<dbReference type="SUPFAM" id="SSF88946">
    <property type="entry name" value="Sigma2 domain of RNA polymerase sigma factors"/>
    <property type="match status" value="1"/>
</dbReference>
<dbReference type="SUPFAM" id="SSF88659">
    <property type="entry name" value="Sigma3 and sigma4 domains of RNA polymerase sigma factors"/>
    <property type="match status" value="1"/>
</dbReference>
<dbReference type="AlphaFoldDB" id="A0A076PT76"/>
<dbReference type="Gene3D" id="1.10.10.10">
    <property type="entry name" value="Winged helix-like DNA-binding domain superfamily/Winged helix DNA-binding domain"/>
    <property type="match status" value="1"/>
</dbReference>
<dbReference type="GO" id="GO:0003677">
    <property type="term" value="F:DNA binding"/>
    <property type="evidence" value="ECO:0007669"/>
    <property type="project" value="InterPro"/>
</dbReference>
<dbReference type="PANTHER" id="PTHR43133">
    <property type="entry name" value="RNA POLYMERASE ECF-TYPE SIGMA FACTO"/>
    <property type="match status" value="1"/>
</dbReference>
<evidence type="ECO:0000256" key="3">
    <source>
        <dbReference type="ARBA" id="ARBA00023082"/>
    </source>
</evidence>
<dbReference type="Pfam" id="PF04542">
    <property type="entry name" value="Sigma70_r2"/>
    <property type="match status" value="1"/>
</dbReference>
<dbReference type="EMBL" id="CP006704">
    <property type="protein sequence ID" value="AIJ46527.1"/>
    <property type="molecule type" value="Genomic_DNA"/>
</dbReference>
<dbReference type="InterPro" id="IPR014284">
    <property type="entry name" value="RNA_pol_sigma-70_dom"/>
</dbReference>
<feature type="domain" description="RNA polymerase sigma factor 70 region 4 type 2" evidence="6">
    <location>
        <begin position="132"/>
        <end position="184"/>
    </location>
</feature>
<gene>
    <name evidence="7" type="ORF">O987_12055</name>
</gene>
<dbReference type="InterPro" id="IPR013325">
    <property type="entry name" value="RNA_pol_sigma_r2"/>
</dbReference>
<accession>A0A076PT76</accession>
<dbReference type="PANTHER" id="PTHR43133:SF63">
    <property type="entry name" value="RNA POLYMERASE SIGMA FACTOR FECI-RELATED"/>
    <property type="match status" value="1"/>
</dbReference>
<name>A0A076PT76_COMTE</name>
<comment type="similarity">
    <text evidence="1">Belongs to the sigma-70 factor family. ECF subfamily.</text>
</comment>
<dbReference type="InterPro" id="IPR039425">
    <property type="entry name" value="RNA_pol_sigma-70-like"/>
</dbReference>
<organism evidence="7 8">
    <name type="scientific">Comamonas testosteroni TK102</name>
    <dbReference type="NCBI Taxonomy" id="1392005"/>
    <lineage>
        <taxon>Bacteria</taxon>
        <taxon>Pseudomonadati</taxon>
        <taxon>Pseudomonadota</taxon>
        <taxon>Betaproteobacteria</taxon>
        <taxon>Burkholderiales</taxon>
        <taxon>Comamonadaceae</taxon>
        <taxon>Comamonas</taxon>
    </lineage>
</organism>
<dbReference type="InterPro" id="IPR013324">
    <property type="entry name" value="RNA_pol_sigma_r3/r4-like"/>
</dbReference>
<proteinExistence type="inferred from homology"/>
<protein>
    <submittedName>
        <fullName evidence="7">RNA polymerase sigma factor</fullName>
    </submittedName>
</protein>
<dbReference type="InterPro" id="IPR013249">
    <property type="entry name" value="RNA_pol_sigma70_r4_t2"/>
</dbReference>
<dbReference type="Gene3D" id="1.10.1740.10">
    <property type="match status" value="1"/>
</dbReference>
<evidence type="ECO:0000256" key="4">
    <source>
        <dbReference type="ARBA" id="ARBA00023163"/>
    </source>
</evidence>
<sequence>MGIICVESADFQSREIPVSSPANSIASDALGSIYTLHNRWLTAWLQRKLGNRHDAADIAQDTFTRIWATAKSQAIEDIREPKAYLTTVARRLMINHLERRSLEQAYLASLHLLPEETALSAEARAILLETLEELDQLLGELPAKVRTTFLLSQLEGLSYEEIASHMQLSVRTVTRYMAQGFRQCLRVMLDS</sequence>
<keyword evidence="4" id="KW-0804">Transcription</keyword>
<evidence type="ECO:0000256" key="2">
    <source>
        <dbReference type="ARBA" id="ARBA00023015"/>
    </source>
</evidence>